<reference evidence="1" key="1">
    <citation type="submission" date="2023-08" db="EMBL/GenBank/DDBJ databases">
        <authorList>
            <person name="Chen Y."/>
            <person name="Shah S."/>
            <person name="Dougan E. K."/>
            <person name="Thang M."/>
            <person name="Chan C."/>
        </authorList>
    </citation>
    <scope>NUCLEOTIDE SEQUENCE</scope>
</reference>
<evidence type="ECO:0000313" key="1">
    <source>
        <dbReference type="EMBL" id="CAJ1398452.1"/>
    </source>
</evidence>
<sequence>MEVKDWREANDAFSMCPWDFQSCESIEEALNRIWKKPVPKDLHVGFDALQKSVTELNVAHVKLGVWKQAHFCILYTLRSGAELFGGAPSEQSVGLELDDEVSSAGLRRRGEAATRSWKLVAGKVFSYILKSALHPHEYVLSFASCSFWSSSLPPCCIRCCHAFS</sequence>
<comment type="caution">
    <text evidence="1">The sequence shown here is derived from an EMBL/GenBank/DDBJ whole genome shotgun (WGS) entry which is preliminary data.</text>
</comment>
<keyword evidence="2" id="KW-1185">Reference proteome</keyword>
<organism evidence="1 2">
    <name type="scientific">Effrenium voratum</name>
    <dbReference type="NCBI Taxonomy" id="2562239"/>
    <lineage>
        <taxon>Eukaryota</taxon>
        <taxon>Sar</taxon>
        <taxon>Alveolata</taxon>
        <taxon>Dinophyceae</taxon>
        <taxon>Suessiales</taxon>
        <taxon>Symbiodiniaceae</taxon>
        <taxon>Effrenium</taxon>
    </lineage>
</organism>
<dbReference type="EMBL" id="CAUJNA010003300">
    <property type="protein sequence ID" value="CAJ1398452.1"/>
    <property type="molecule type" value="Genomic_DNA"/>
</dbReference>
<dbReference type="Proteomes" id="UP001178507">
    <property type="component" value="Unassembled WGS sequence"/>
</dbReference>
<dbReference type="AlphaFoldDB" id="A0AA36N8V3"/>
<accession>A0AA36N8V3</accession>
<evidence type="ECO:0000313" key="2">
    <source>
        <dbReference type="Proteomes" id="UP001178507"/>
    </source>
</evidence>
<proteinExistence type="predicted"/>
<name>A0AA36N8V3_9DINO</name>
<protein>
    <submittedName>
        <fullName evidence="1">Uncharacterized protein</fullName>
    </submittedName>
</protein>
<gene>
    <name evidence="1" type="ORF">EVOR1521_LOCUS22247</name>
</gene>